<keyword evidence="3" id="KW-1185">Reference proteome</keyword>
<dbReference type="EMBL" id="FRAW01000070">
    <property type="protein sequence ID" value="SHL33006.1"/>
    <property type="molecule type" value="Genomic_DNA"/>
</dbReference>
<evidence type="ECO:0000313" key="3">
    <source>
        <dbReference type="Proteomes" id="UP000184275"/>
    </source>
</evidence>
<proteinExistence type="predicted"/>
<feature type="domain" description="DUF4145" evidence="1">
    <location>
        <begin position="1"/>
        <end position="32"/>
    </location>
</feature>
<organism evidence="2 3">
    <name type="scientific">Fibrobacter intestinalis</name>
    <dbReference type="NCBI Taxonomy" id="28122"/>
    <lineage>
        <taxon>Bacteria</taxon>
        <taxon>Pseudomonadati</taxon>
        <taxon>Fibrobacterota</taxon>
        <taxon>Fibrobacteria</taxon>
        <taxon>Fibrobacterales</taxon>
        <taxon>Fibrobacteraceae</taxon>
        <taxon>Fibrobacter</taxon>
    </lineage>
</organism>
<dbReference type="InterPro" id="IPR025285">
    <property type="entry name" value="DUF4145"/>
</dbReference>
<reference evidence="3" key="1">
    <citation type="submission" date="2016-11" db="EMBL/GenBank/DDBJ databases">
        <authorList>
            <person name="Varghese N."/>
            <person name="Submissions S."/>
        </authorList>
    </citation>
    <scope>NUCLEOTIDE SEQUENCE [LARGE SCALE GENOMIC DNA]</scope>
    <source>
        <strain evidence="3">UWOS</strain>
    </source>
</reference>
<protein>
    <recommendedName>
        <fullName evidence="1">DUF4145 domain-containing protein</fullName>
    </recommendedName>
</protein>
<evidence type="ECO:0000259" key="1">
    <source>
        <dbReference type="Pfam" id="PF13643"/>
    </source>
</evidence>
<gene>
    <name evidence="2" type="ORF">SAMN05720469_1701</name>
</gene>
<dbReference type="Pfam" id="PF13643">
    <property type="entry name" value="DUF4145"/>
    <property type="match status" value="1"/>
</dbReference>
<dbReference type="Proteomes" id="UP000184275">
    <property type="component" value="Unassembled WGS sequence"/>
</dbReference>
<accession>A0A1M6ZRD2</accession>
<name>A0A1M6ZRD2_9BACT</name>
<dbReference type="AlphaFoldDB" id="A0A1M6ZRD2"/>
<evidence type="ECO:0000313" key="2">
    <source>
        <dbReference type="EMBL" id="SHL33006.1"/>
    </source>
</evidence>
<sequence length="80" mass="9221">MLHKIRFLGNDVAHETELPTHDQANMALDILETVIRQCYVQPELAKRRLPTTVNYEKFKQLALEKAEKVAIGTKQNISFL</sequence>